<dbReference type="Pfam" id="PF08699">
    <property type="entry name" value="ArgoL1"/>
    <property type="match status" value="1"/>
</dbReference>
<evidence type="ECO:0000259" key="1">
    <source>
        <dbReference type="PROSITE" id="PS50822"/>
    </source>
</evidence>
<proteinExistence type="predicted"/>
<dbReference type="PROSITE" id="PS50822">
    <property type="entry name" value="PIWI"/>
    <property type="match status" value="1"/>
</dbReference>
<dbReference type="InterPro" id="IPR036397">
    <property type="entry name" value="RNaseH_sf"/>
</dbReference>
<sequence>MSVIPARIRTNAFEVLRLPQETFTQYDIAVTPPGDSPRPFPIEKKQRLMHNLQANLAPSIFGKKLFFYDGGKMGYASLEISTRLGEGTTFCYNTSTGRPISDQEWSTLSERSPAVKITFSQTASIVLRPQDIAVILNNVNDLRREAVTNLLQLVIRQDTNNIRSKNGKAYFPGLKTVSKELRACMALNRPDEAEVDIRRGIFHSVRPAVDRMIVTIDAATAAFYHDGWLPDVALKFINPKSRSLRDLYGLDDHAKGKDADRRIRDFKMLNRYFKGLKITVKTSKGTKTIRSFVPDGGYYTFMRDGREMTVKEHYQEIHCIPLLHPEAPGVVLRDDPEKGIKVVVPMEVCSVIPDQFFKKKLPSKITGAMVKQAVMDPRQRIGLITEAVKQYGQFQSMSAAKMEVSTTPLTVEGKFLSPPPVTYSQNRQEIARDGKWNVVGKRFYEAKHLTFWGVINFEKLRDTRMTLDPCLDSLSDCADRLGMNPQRYMFAMDGNPYNVGETMKNVYDTVKRKSTILEGLSPQSFILLVILPDEAAEIRQQVKFFGDAHFGIKTQCVKVSKFKNDSNQYYNNLLLKINAKLGGINSVVKWHSDKLRRLFMEKTVIVGADVSHPGSGITNRPSVASLVFSWDEHGTKYAAKTSIQKPRVETIEDLENMMSEALQYLDRKGRGPTNIVFFRDGVSEGEYDNVRKVEIAAVERAIATYVRFTKRPRPRLTFLVVTKRHHTVLFPADPQVGDARGNCKAGVVVDTDIVQPHVKNYYLQSHAAIQGTSRSSHYVVLQDEVFDYDLAMLQELSFALCHVYAKATRSVSIPAPVYYADLVCSRILFHLNPEKASQLDDNISIASGQEYDERSWKRSLSPLNKLLDGAMYFV</sequence>
<feature type="domain" description="Piwi" evidence="1">
    <location>
        <begin position="526"/>
        <end position="832"/>
    </location>
</feature>
<gene>
    <name evidence="2" type="ORF">FA15DRAFT_615725</name>
</gene>
<dbReference type="PANTHER" id="PTHR22891">
    <property type="entry name" value="EUKARYOTIC TRANSLATION INITIATION FACTOR 2C"/>
    <property type="match status" value="1"/>
</dbReference>
<dbReference type="InterPro" id="IPR036085">
    <property type="entry name" value="PAZ_dom_sf"/>
</dbReference>
<dbReference type="SMART" id="SM00950">
    <property type="entry name" value="Piwi"/>
    <property type="match status" value="1"/>
</dbReference>
<keyword evidence="3" id="KW-1185">Reference proteome</keyword>
<dbReference type="InterPro" id="IPR003100">
    <property type="entry name" value="PAZ_dom"/>
</dbReference>
<dbReference type="Gene3D" id="3.40.50.2300">
    <property type="match status" value="1"/>
</dbReference>
<dbReference type="InterPro" id="IPR003165">
    <property type="entry name" value="Piwi"/>
</dbReference>
<name>A0A5C3L2V0_COPMA</name>
<dbReference type="InterPro" id="IPR014811">
    <property type="entry name" value="ArgoL1"/>
</dbReference>
<dbReference type="GO" id="GO:0003723">
    <property type="term" value="F:RNA binding"/>
    <property type="evidence" value="ECO:0007669"/>
    <property type="project" value="InterPro"/>
</dbReference>
<dbReference type="EMBL" id="ML210174">
    <property type="protein sequence ID" value="TFK26516.1"/>
    <property type="molecule type" value="Genomic_DNA"/>
</dbReference>
<dbReference type="OrthoDB" id="10252740at2759"/>
<dbReference type="Gene3D" id="2.170.260.10">
    <property type="entry name" value="paz domain"/>
    <property type="match status" value="1"/>
</dbReference>
<dbReference type="SUPFAM" id="SSF53098">
    <property type="entry name" value="Ribonuclease H-like"/>
    <property type="match status" value="1"/>
</dbReference>
<dbReference type="Gene3D" id="3.30.420.10">
    <property type="entry name" value="Ribonuclease H-like superfamily/Ribonuclease H"/>
    <property type="match status" value="1"/>
</dbReference>
<dbReference type="Pfam" id="PF16486">
    <property type="entry name" value="ArgoN"/>
    <property type="match status" value="1"/>
</dbReference>
<dbReference type="CDD" id="cd02846">
    <property type="entry name" value="PAZ_argonaute_like"/>
    <property type="match status" value="1"/>
</dbReference>
<evidence type="ECO:0000313" key="3">
    <source>
        <dbReference type="Proteomes" id="UP000307440"/>
    </source>
</evidence>
<protein>
    <submittedName>
        <fullName evidence="2">Piwi-domain-containing protein</fullName>
    </submittedName>
</protein>
<dbReference type="Proteomes" id="UP000307440">
    <property type="component" value="Unassembled WGS sequence"/>
</dbReference>
<dbReference type="InterPro" id="IPR012337">
    <property type="entry name" value="RNaseH-like_sf"/>
</dbReference>
<accession>A0A5C3L2V0</accession>
<dbReference type="AlphaFoldDB" id="A0A5C3L2V0"/>
<dbReference type="Pfam" id="PF02170">
    <property type="entry name" value="PAZ"/>
    <property type="match status" value="1"/>
</dbReference>
<dbReference type="SUPFAM" id="SSF101690">
    <property type="entry name" value="PAZ domain"/>
    <property type="match status" value="1"/>
</dbReference>
<dbReference type="InterPro" id="IPR032474">
    <property type="entry name" value="Argonaute_N"/>
</dbReference>
<reference evidence="2 3" key="1">
    <citation type="journal article" date="2019" name="Nat. Ecol. Evol.">
        <title>Megaphylogeny resolves global patterns of mushroom evolution.</title>
        <authorList>
            <person name="Varga T."/>
            <person name="Krizsan K."/>
            <person name="Foldi C."/>
            <person name="Dima B."/>
            <person name="Sanchez-Garcia M."/>
            <person name="Sanchez-Ramirez S."/>
            <person name="Szollosi G.J."/>
            <person name="Szarkandi J.G."/>
            <person name="Papp V."/>
            <person name="Albert L."/>
            <person name="Andreopoulos W."/>
            <person name="Angelini C."/>
            <person name="Antonin V."/>
            <person name="Barry K.W."/>
            <person name="Bougher N.L."/>
            <person name="Buchanan P."/>
            <person name="Buyck B."/>
            <person name="Bense V."/>
            <person name="Catcheside P."/>
            <person name="Chovatia M."/>
            <person name="Cooper J."/>
            <person name="Damon W."/>
            <person name="Desjardin D."/>
            <person name="Finy P."/>
            <person name="Geml J."/>
            <person name="Haridas S."/>
            <person name="Hughes K."/>
            <person name="Justo A."/>
            <person name="Karasinski D."/>
            <person name="Kautmanova I."/>
            <person name="Kiss B."/>
            <person name="Kocsube S."/>
            <person name="Kotiranta H."/>
            <person name="LaButti K.M."/>
            <person name="Lechner B.E."/>
            <person name="Liimatainen K."/>
            <person name="Lipzen A."/>
            <person name="Lukacs Z."/>
            <person name="Mihaltcheva S."/>
            <person name="Morgado L.N."/>
            <person name="Niskanen T."/>
            <person name="Noordeloos M.E."/>
            <person name="Ohm R.A."/>
            <person name="Ortiz-Santana B."/>
            <person name="Ovrebo C."/>
            <person name="Racz N."/>
            <person name="Riley R."/>
            <person name="Savchenko A."/>
            <person name="Shiryaev A."/>
            <person name="Soop K."/>
            <person name="Spirin V."/>
            <person name="Szebenyi C."/>
            <person name="Tomsovsky M."/>
            <person name="Tulloss R.E."/>
            <person name="Uehling J."/>
            <person name="Grigoriev I.V."/>
            <person name="Vagvolgyi C."/>
            <person name="Papp T."/>
            <person name="Martin F.M."/>
            <person name="Miettinen O."/>
            <person name="Hibbett D.S."/>
            <person name="Nagy L.G."/>
        </authorList>
    </citation>
    <scope>NUCLEOTIDE SEQUENCE [LARGE SCALE GENOMIC DNA]</scope>
    <source>
        <strain evidence="2 3">CBS 121175</strain>
    </source>
</reference>
<dbReference type="STRING" id="230819.A0A5C3L2V0"/>
<evidence type="ECO:0000313" key="2">
    <source>
        <dbReference type="EMBL" id="TFK26516.1"/>
    </source>
</evidence>
<dbReference type="Pfam" id="PF02171">
    <property type="entry name" value="Piwi"/>
    <property type="match status" value="1"/>
</dbReference>
<organism evidence="2 3">
    <name type="scientific">Coprinopsis marcescibilis</name>
    <name type="common">Agaric fungus</name>
    <name type="synonym">Psathyrella marcescibilis</name>
    <dbReference type="NCBI Taxonomy" id="230819"/>
    <lineage>
        <taxon>Eukaryota</taxon>
        <taxon>Fungi</taxon>
        <taxon>Dikarya</taxon>
        <taxon>Basidiomycota</taxon>
        <taxon>Agaricomycotina</taxon>
        <taxon>Agaricomycetes</taxon>
        <taxon>Agaricomycetidae</taxon>
        <taxon>Agaricales</taxon>
        <taxon>Agaricineae</taxon>
        <taxon>Psathyrellaceae</taxon>
        <taxon>Coprinopsis</taxon>
    </lineage>
</organism>